<evidence type="ECO:0000259" key="8">
    <source>
        <dbReference type="Pfam" id="PF20684"/>
    </source>
</evidence>
<feature type="transmembrane region" description="Helical" evidence="7">
    <location>
        <begin position="104"/>
        <end position="128"/>
    </location>
</feature>
<organism evidence="9 10">
    <name type="scientific">Eutypa lata (strain UCR-EL1)</name>
    <name type="common">Grapevine dieback disease fungus</name>
    <name type="synonym">Eutypa armeniacae</name>
    <dbReference type="NCBI Taxonomy" id="1287681"/>
    <lineage>
        <taxon>Eukaryota</taxon>
        <taxon>Fungi</taxon>
        <taxon>Dikarya</taxon>
        <taxon>Ascomycota</taxon>
        <taxon>Pezizomycotina</taxon>
        <taxon>Sordariomycetes</taxon>
        <taxon>Xylariomycetidae</taxon>
        <taxon>Xylariales</taxon>
        <taxon>Diatrypaceae</taxon>
        <taxon>Eutypa</taxon>
    </lineage>
</organism>
<evidence type="ECO:0000256" key="5">
    <source>
        <dbReference type="ARBA" id="ARBA00038359"/>
    </source>
</evidence>
<dbReference type="Proteomes" id="UP000012174">
    <property type="component" value="Unassembled WGS sequence"/>
</dbReference>
<dbReference type="KEGG" id="ela:UCREL1_11622"/>
<feature type="transmembrane region" description="Helical" evidence="7">
    <location>
        <begin position="62"/>
        <end position="84"/>
    </location>
</feature>
<comment type="subcellular location">
    <subcellularLocation>
        <location evidence="1">Membrane</location>
        <topology evidence="1">Multi-pass membrane protein</topology>
    </subcellularLocation>
</comment>
<reference evidence="10" key="1">
    <citation type="journal article" date="2013" name="Genome Announc.">
        <title>Draft genome sequence of the grapevine dieback fungus Eutypa lata UCR-EL1.</title>
        <authorList>
            <person name="Blanco-Ulate B."/>
            <person name="Rolshausen P.E."/>
            <person name="Cantu D."/>
        </authorList>
    </citation>
    <scope>NUCLEOTIDE SEQUENCE [LARGE SCALE GENOMIC DNA]</scope>
    <source>
        <strain evidence="10">UCR-EL1</strain>
    </source>
</reference>
<keyword evidence="2 7" id="KW-0812">Transmembrane</keyword>
<feature type="region of interest" description="Disordered" evidence="6">
    <location>
        <begin position="264"/>
        <end position="324"/>
    </location>
</feature>
<protein>
    <submittedName>
        <fullName evidence="9">Putative cfem domain-containing protein</fullName>
    </submittedName>
</protein>
<keyword evidence="3 7" id="KW-1133">Transmembrane helix</keyword>
<evidence type="ECO:0000256" key="3">
    <source>
        <dbReference type="ARBA" id="ARBA00022989"/>
    </source>
</evidence>
<feature type="compositionally biased region" description="Low complexity" evidence="6">
    <location>
        <begin position="307"/>
        <end position="324"/>
    </location>
</feature>
<evidence type="ECO:0000313" key="10">
    <source>
        <dbReference type="Proteomes" id="UP000012174"/>
    </source>
</evidence>
<dbReference type="EMBL" id="KB707616">
    <property type="protein sequence ID" value="EMR61429.1"/>
    <property type="molecule type" value="Genomic_DNA"/>
</dbReference>
<evidence type="ECO:0000313" key="9">
    <source>
        <dbReference type="EMBL" id="EMR61429.1"/>
    </source>
</evidence>
<evidence type="ECO:0000256" key="6">
    <source>
        <dbReference type="SAM" id="MobiDB-lite"/>
    </source>
</evidence>
<evidence type="ECO:0000256" key="7">
    <source>
        <dbReference type="SAM" id="Phobius"/>
    </source>
</evidence>
<evidence type="ECO:0000256" key="2">
    <source>
        <dbReference type="ARBA" id="ARBA00022692"/>
    </source>
</evidence>
<keyword evidence="4 7" id="KW-0472">Membrane</keyword>
<sequence>MFIKTNYVGIPFEQIPPHDFRVGLMWNYAVQLLYNPILALVKASILLFLLRLFGQKRGVRQYILWLNAANLAHMVAVFFVIIFQCTPIAKVWDFAVPGTCVDRRVFFTASSAFNILTDLLILALPLRIFLNLKIPQRTKLALMFLFLLGFVVKQKVEEKGEKEIRMEMEMGITKHETNPFPHSVTIASVIRMVLLVQGLFTPLQSIDPDGNVGFTTSAIETNLALITASAPALRPLLRAWFPRLFGGVDRDQVEGATARRVLGGGTSAATSTTRTKLTRAKSLSQQPIKTQTRCERASNHGGGGGNHTHNNKSSSSGSGSSTSKHMAELGAFDDEMMEALPFAALPFNGIIRRSEVHVLYEPNPAVSAPAAVRSPSEERRRFDGFV</sequence>
<feature type="region of interest" description="Disordered" evidence="6">
    <location>
        <begin position="367"/>
        <end position="386"/>
    </location>
</feature>
<feature type="compositionally biased region" description="Low complexity" evidence="6">
    <location>
        <begin position="267"/>
        <end position="283"/>
    </location>
</feature>
<proteinExistence type="inferred from homology"/>
<feature type="transmembrane region" description="Helical" evidence="7">
    <location>
        <begin position="32"/>
        <end position="50"/>
    </location>
</feature>
<dbReference type="OrthoDB" id="5283415at2759"/>
<dbReference type="OMA" id="PFFRRWW"/>
<dbReference type="PANTHER" id="PTHR33048:SF55">
    <property type="entry name" value="INTEGRAL MEMBRANE PROTEIN"/>
    <property type="match status" value="1"/>
</dbReference>
<evidence type="ECO:0000256" key="4">
    <source>
        <dbReference type="ARBA" id="ARBA00023136"/>
    </source>
</evidence>
<dbReference type="InterPro" id="IPR052337">
    <property type="entry name" value="SAT4-like"/>
</dbReference>
<dbReference type="GO" id="GO:0016020">
    <property type="term" value="C:membrane"/>
    <property type="evidence" value="ECO:0007669"/>
    <property type="project" value="UniProtKB-SubCell"/>
</dbReference>
<accession>M7S5S7</accession>
<dbReference type="PANTHER" id="PTHR33048">
    <property type="entry name" value="PTH11-LIKE INTEGRAL MEMBRANE PROTEIN (AFU_ORTHOLOGUE AFUA_5G11245)"/>
    <property type="match status" value="1"/>
</dbReference>
<evidence type="ECO:0000256" key="1">
    <source>
        <dbReference type="ARBA" id="ARBA00004141"/>
    </source>
</evidence>
<comment type="similarity">
    <text evidence="5">Belongs to the SAT4 family.</text>
</comment>
<keyword evidence="10" id="KW-1185">Reference proteome</keyword>
<dbReference type="AlphaFoldDB" id="M7S5S7"/>
<dbReference type="HOGENOM" id="CLU_028200_29_1_1"/>
<dbReference type="Pfam" id="PF20684">
    <property type="entry name" value="Fung_rhodopsin"/>
    <property type="match status" value="1"/>
</dbReference>
<name>M7S5S7_EUTLA</name>
<feature type="domain" description="Rhodopsin" evidence="8">
    <location>
        <begin position="8"/>
        <end position="238"/>
    </location>
</feature>
<feature type="compositionally biased region" description="Basic and acidic residues" evidence="6">
    <location>
        <begin position="375"/>
        <end position="386"/>
    </location>
</feature>
<dbReference type="InterPro" id="IPR049326">
    <property type="entry name" value="Rhodopsin_dom_fungi"/>
</dbReference>
<gene>
    <name evidence="9" type="ORF">UCREL1_11622</name>
</gene>
<dbReference type="eggNOG" id="ENOG502SN0C">
    <property type="taxonomic scope" value="Eukaryota"/>
</dbReference>